<name>A0ABT8KUU3_9BACT</name>
<dbReference type="PANTHER" id="PTHR46580">
    <property type="entry name" value="SENSOR KINASE-RELATED"/>
    <property type="match status" value="1"/>
</dbReference>
<dbReference type="NCBIfam" id="TIGR04131">
    <property type="entry name" value="Bac_Flav_CTERM"/>
    <property type="match status" value="1"/>
</dbReference>
<gene>
    <name evidence="4" type="ORF">QQ008_22335</name>
</gene>
<dbReference type="InterPro" id="IPR026341">
    <property type="entry name" value="T9SS_type_B"/>
</dbReference>
<dbReference type="SUPFAM" id="SSF69318">
    <property type="entry name" value="Integrin alpha N-terminal domain"/>
    <property type="match status" value="1"/>
</dbReference>
<evidence type="ECO:0000256" key="1">
    <source>
        <dbReference type="ARBA" id="ARBA00022729"/>
    </source>
</evidence>
<evidence type="ECO:0000313" key="4">
    <source>
        <dbReference type="EMBL" id="MDN5204148.1"/>
    </source>
</evidence>
<dbReference type="Gene3D" id="2.60.40.2810">
    <property type="match status" value="1"/>
</dbReference>
<dbReference type="PANTHER" id="PTHR46580:SF4">
    <property type="entry name" value="ATP_GTP-BINDING PROTEIN"/>
    <property type="match status" value="1"/>
</dbReference>
<keyword evidence="1 2" id="KW-0732">Signal</keyword>
<evidence type="ECO:0000259" key="3">
    <source>
        <dbReference type="Pfam" id="PF07593"/>
    </source>
</evidence>
<feature type="signal peptide" evidence="2">
    <location>
        <begin position="1"/>
        <end position="27"/>
    </location>
</feature>
<dbReference type="EMBL" id="JAUJEA010000010">
    <property type="protein sequence ID" value="MDN5204148.1"/>
    <property type="molecule type" value="Genomic_DNA"/>
</dbReference>
<feature type="domain" description="ASPIC/UnbV" evidence="3">
    <location>
        <begin position="463"/>
        <end position="516"/>
    </location>
</feature>
<dbReference type="InterPro" id="IPR011519">
    <property type="entry name" value="UnbV_ASPIC"/>
</dbReference>
<dbReference type="Pfam" id="PF17963">
    <property type="entry name" value="Big_9"/>
    <property type="match status" value="2"/>
</dbReference>
<proteinExistence type="predicted"/>
<dbReference type="Pfam" id="PF13517">
    <property type="entry name" value="FG-GAP_3"/>
    <property type="match status" value="2"/>
</dbReference>
<dbReference type="InterPro" id="IPR028994">
    <property type="entry name" value="Integrin_alpha_N"/>
</dbReference>
<dbReference type="RefSeq" id="WP_346754172.1">
    <property type="nucleotide sequence ID" value="NZ_JAUJEA010000010.1"/>
</dbReference>
<dbReference type="Proteomes" id="UP001172082">
    <property type="component" value="Unassembled WGS sequence"/>
</dbReference>
<dbReference type="Pfam" id="PF13585">
    <property type="entry name" value="CHU_C"/>
    <property type="match status" value="1"/>
</dbReference>
<feature type="chain" id="PRO_5047492712" evidence="2">
    <location>
        <begin position="28"/>
        <end position="949"/>
    </location>
</feature>
<dbReference type="Pfam" id="PF07593">
    <property type="entry name" value="UnbV_ASPIC"/>
    <property type="match status" value="1"/>
</dbReference>
<accession>A0ABT8KUU3</accession>
<evidence type="ECO:0000256" key="2">
    <source>
        <dbReference type="SAM" id="SignalP"/>
    </source>
</evidence>
<organism evidence="4 5">
    <name type="scientific">Splendidivirga corallicola</name>
    <dbReference type="NCBI Taxonomy" id="3051826"/>
    <lineage>
        <taxon>Bacteria</taxon>
        <taxon>Pseudomonadati</taxon>
        <taxon>Bacteroidota</taxon>
        <taxon>Cytophagia</taxon>
        <taxon>Cytophagales</taxon>
        <taxon>Splendidivirgaceae</taxon>
        <taxon>Splendidivirga</taxon>
    </lineage>
</organism>
<sequence>MKISNYPKYILLITLYLPFLNPINTQAQTFTNRASEVNLDLDGNKDGGFSFGDIDNDGDLDVIINTHDTSIGSRIFFNENGQYVDRTATRCKGCLNDTIPSMERCVVIADFNHDGYKDFVRNTSFRLEVYLNSGPTPPAGYEPWSFGDINQDPNFSIYTNDILDPDPPFGIPDGMNTEGVGAMDYDNDGDLDLFIENHNWGIDIYENVINEGSNELFVHVTPDASPLGLPVLAIDGDYASVTDYNNDGFVDGVARKNNAPDFFRNTGNATFDFAFDVDQANNDNKGGVSLYDFDNDGDFDLIWTDNGINQIWEHTGLGSGEFEARGPEITGILHNITFDNIDGIACGDVDNDGDVDVFLTDNSGESFLYINQINDPVLGSNVGSPFTFVQDQKGINVAADGEGCTFVDFDKDGDLDLYINIKNGPNQLWVNDLNTSSIGLNYLFVSVLEDRNIDGGTHPERSAIGATIVLKNCEGEIVSGIREVNGGNGHGTQDPATVHFGLGTPQDSVYIVEVSFVNIQGQTNRLISEVAVNPFKINGYHEVIVTPSSVYNAVENNAPDATDDLINIMRAPEIETIDVLSNDLDPDGDNFQIIAVGQASHGSTEILADGSIRYTYSGSGDFEQDQFYYVIQDNPQTVLCPIFSKTDTAIVTIDGRNIPILDAVDDRYTTTPETPITQHVDENDIIPNPDNTVFQLVPNSGPGNGDIVFLPTGEFTYTPDAGFSGEDCFLYIAIDNTTNARDTAEVCIEVPCVPPFGLEDTYTVFACFTTVEGNVGDNDQIPPSTTPRFIIIDEPSRGTVNLNENDGSFVYMARSMNFNEDNSDSFSYRILSDNCEGSDTIQVSILAPELQVYKVVTPNGDGANDLWIIDGIERYPNNVVRVYNRWEDLVYEGKGYNNNDIVWDGSAKQNPRSRPTLGSNNDLPSSTYFFVIDLGNGCETINGNVLVYK</sequence>
<protein>
    <submittedName>
        <fullName evidence="4">FG-GAP-like repeat-containing protein</fullName>
    </submittedName>
</protein>
<reference evidence="4" key="1">
    <citation type="submission" date="2023-06" db="EMBL/GenBank/DDBJ databases">
        <title>Genomic of Parafulvivirga corallium.</title>
        <authorList>
            <person name="Wang G."/>
        </authorList>
    </citation>
    <scope>NUCLEOTIDE SEQUENCE</scope>
    <source>
        <strain evidence="4">BMA10</strain>
    </source>
</reference>
<dbReference type="InterPro" id="IPR013517">
    <property type="entry name" value="FG-GAP"/>
</dbReference>
<evidence type="ECO:0000313" key="5">
    <source>
        <dbReference type="Proteomes" id="UP001172082"/>
    </source>
</evidence>
<comment type="caution">
    <text evidence="4">The sequence shown here is derived from an EMBL/GenBank/DDBJ whole genome shotgun (WGS) entry which is preliminary data.</text>
</comment>
<keyword evidence="5" id="KW-1185">Reference proteome</keyword>